<name>A0ACA9LZM9_9GLOM</name>
<evidence type="ECO:0000313" key="1">
    <source>
        <dbReference type="EMBL" id="CAG8555556.1"/>
    </source>
</evidence>
<sequence>MAIYKSYVSFVSPNSTRWNSHYLCFASIIKSHAALKNLATKIEEGNDDSLKDFPKSILSNISNSRLTEVLHSFGWVYQVIKGISDEALKDYLITKLEK</sequence>
<reference evidence="1" key="1">
    <citation type="submission" date="2021-06" db="EMBL/GenBank/DDBJ databases">
        <authorList>
            <person name="Kallberg Y."/>
            <person name="Tangrot J."/>
            <person name="Rosling A."/>
        </authorList>
    </citation>
    <scope>NUCLEOTIDE SEQUENCE</scope>
    <source>
        <strain evidence="1">28 12/20/2015</strain>
    </source>
</reference>
<proteinExistence type="predicted"/>
<dbReference type="EMBL" id="CAJVPW010005485">
    <property type="protein sequence ID" value="CAG8555556.1"/>
    <property type="molecule type" value="Genomic_DNA"/>
</dbReference>
<dbReference type="Proteomes" id="UP000789366">
    <property type="component" value="Unassembled WGS sequence"/>
</dbReference>
<gene>
    <name evidence="1" type="ORF">SPELUC_LOCUS5384</name>
</gene>
<keyword evidence="2" id="KW-1185">Reference proteome</keyword>
<evidence type="ECO:0000313" key="2">
    <source>
        <dbReference type="Proteomes" id="UP000789366"/>
    </source>
</evidence>
<protein>
    <submittedName>
        <fullName evidence="1">13103_t:CDS:1</fullName>
    </submittedName>
</protein>
<accession>A0ACA9LZM9</accession>
<comment type="caution">
    <text evidence="1">The sequence shown here is derived from an EMBL/GenBank/DDBJ whole genome shotgun (WGS) entry which is preliminary data.</text>
</comment>
<organism evidence="1 2">
    <name type="scientific">Cetraspora pellucida</name>
    <dbReference type="NCBI Taxonomy" id="1433469"/>
    <lineage>
        <taxon>Eukaryota</taxon>
        <taxon>Fungi</taxon>
        <taxon>Fungi incertae sedis</taxon>
        <taxon>Mucoromycota</taxon>
        <taxon>Glomeromycotina</taxon>
        <taxon>Glomeromycetes</taxon>
        <taxon>Diversisporales</taxon>
        <taxon>Gigasporaceae</taxon>
        <taxon>Cetraspora</taxon>
    </lineage>
</organism>